<evidence type="ECO:0000259" key="3">
    <source>
        <dbReference type="Pfam" id="PF16220"/>
    </source>
</evidence>
<evidence type="ECO:0000256" key="1">
    <source>
        <dbReference type="SAM" id="MobiDB-lite"/>
    </source>
</evidence>
<dbReference type="InterPro" id="IPR006860">
    <property type="entry name" value="FecR"/>
</dbReference>
<dbReference type="InterPro" id="IPR032623">
    <property type="entry name" value="FecR_N"/>
</dbReference>
<gene>
    <name evidence="4" type="ORF">ABDB84_04600</name>
</gene>
<dbReference type="InterPro" id="IPR012373">
    <property type="entry name" value="Ferrdict_sens_TM"/>
</dbReference>
<dbReference type="EMBL" id="JBDIVE010000002">
    <property type="protein sequence ID" value="MEN3067748.1"/>
    <property type="molecule type" value="Genomic_DNA"/>
</dbReference>
<dbReference type="PANTHER" id="PTHR30273:SF2">
    <property type="entry name" value="PROTEIN FECR"/>
    <property type="match status" value="1"/>
</dbReference>
<dbReference type="Gene3D" id="2.60.120.1440">
    <property type="match status" value="1"/>
</dbReference>
<dbReference type="PANTHER" id="PTHR30273">
    <property type="entry name" value="PERIPLASMIC SIGNAL SENSOR AND SIGMA FACTOR ACTIVATOR FECR-RELATED"/>
    <property type="match status" value="1"/>
</dbReference>
<feature type="compositionally biased region" description="Polar residues" evidence="1">
    <location>
        <begin position="1"/>
        <end position="10"/>
    </location>
</feature>
<evidence type="ECO:0000313" key="4">
    <source>
        <dbReference type="EMBL" id="MEN3067748.1"/>
    </source>
</evidence>
<organism evidence="4 5">
    <name type="scientific">Uliginosibacterium sediminicola</name>
    <dbReference type="NCBI Taxonomy" id="2024550"/>
    <lineage>
        <taxon>Bacteria</taxon>
        <taxon>Pseudomonadati</taxon>
        <taxon>Pseudomonadota</taxon>
        <taxon>Betaproteobacteria</taxon>
        <taxon>Rhodocyclales</taxon>
        <taxon>Zoogloeaceae</taxon>
        <taxon>Uliginosibacterium</taxon>
    </lineage>
</organism>
<sequence>MSASLSQDSPHSMPMAGGQPLHPAIADQAADWLTLLMSGEASAAERARWQAWRAEHPDHERAWQHIEAVVGRLKVLQPQAAYQTLSPYASEAPRQPGRRQALQLLLWGGFAGLTATLGCRTQTWQALSASHRTATGEQRSWTLEDGTLLQLNTASAVSVQFDERQRRVRLHAGELMVVTGHARRGGQREQRPFIVETAEGEILALGTRFSVRQHAAHSRVMVFESAVEIRPRSAAAGVQRLNAGERLSFSASGFGMTTAVDEQDGAWTRGQIIADNMRLADFVAELDRYRPGLLRCTEDVAELRISGVFPLQDTDRILANLPNVLPLQVLQRSRYWVTVTAAEARD</sequence>
<dbReference type="Pfam" id="PF04773">
    <property type="entry name" value="FecR"/>
    <property type="match status" value="1"/>
</dbReference>
<reference evidence="4 5" key="1">
    <citation type="journal article" date="2018" name="Int. J. Syst. Evol. Microbiol.">
        <title>Uliginosibacterium sediminicola sp. nov., isolated from freshwater sediment.</title>
        <authorList>
            <person name="Hwang W.M."/>
            <person name="Kim S.M."/>
            <person name="Kang K."/>
            <person name="Ahn T.Y."/>
        </authorList>
    </citation>
    <scope>NUCLEOTIDE SEQUENCE [LARGE SCALE GENOMIC DNA]</scope>
    <source>
        <strain evidence="4 5">M1-21</strain>
    </source>
</reference>
<dbReference type="RefSeq" id="WP_345918514.1">
    <property type="nucleotide sequence ID" value="NZ_JBDIVE010000002.1"/>
</dbReference>
<dbReference type="Proteomes" id="UP001410394">
    <property type="component" value="Unassembled WGS sequence"/>
</dbReference>
<protein>
    <submittedName>
        <fullName evidence="4">FecR domain-containing protein</fullName>
    </submittedName>
</protein>
<proteinExistence type="predicted"/>
<accession>A0ABU9YW13</accession>
<evidence type="ECO:0000313" key="5">
    <source>
        <dbReference type="Proteomes" id="UP001410394"/>
    </source>
</evidence>
<keyword evidence="5" id="KW-1185">Reference proteome</keyword>
<dbReference type="Pfam" id="PF16220">
    <property type="entry name" value="DUF4880"/>
    <property type="match status" value="1"/>
</dbReference>
<feature type="domain" description="FecR N-terminal" evidence="3">
    <location>
        <begin position="27"/>
        <end position="69"/>
    </location>
</feature>
<feature type="domain" description="FecR protein" evidence="2">
    <location>
        <begin position="131"/>
        <end position="228"/>
    </location>
</feature>
<comment type="caution">
    <text evidence="4">The sequence shown here is derived from an EMBL/GenBank/DDBJ whole genome shotgun (WGS) entry which is preliminary data.</text>
</comment>
<dbReference type="PIRSF" id="PIRSF018266">
    <property type="entry name" value="FecR"/>
    <property type="match status" value="1"/>
</dbReference>
<feature type="region of interest" description="Disordered" evidence="1">
    <location>
        <begin position="1"/>
        <end position="21"/>
    </location>
</feature>
<evidence type="ECO:0000259" key="2">
    <source>
        <dbReference type="Pfam" id="PF04773"/>
    </source>
</evidence>
<name>A0ABU9YW13_9RHOO</name>